<feature type="region of interest" description="Disordered" evidence="1">
    <location>
        <begin position="1"/>
        <end position="78"/>
    </location>
</feature>
<reference evidence="2" key="1">
    <citation type="submission" date="2018-05" db="EMBL/GenBank/DDBJ databases">
        <authorList>
            <person name="Lanie J.A."/>
            <person name="Ng W.-L."/>
            <person name="Kazmierczak K.M."/>
            <person name="Andrzejewski T.M."/>
            <person name="Davidsen T.M."/>
            <person name="Wayne K.J."/>
            <person name="Tettelin H."/>
            <person name="Glass J.I."/>
            <person name="Rusch D."/>
            <person name="Podicherti R."/>
            <person name="Tsui H.-C.T."/>
            <person name="Winkler M.E."/>
        </authorList>
    </citation>
    <scope>NUCLEOTIDE SEQUENCE</scope>
</reference>
<feature type="compositionally biased region" description="Basic and acidic residues" evidence="1">
    <location>
        <begin position="20"/>
        <end position="29"/>
    </location>
</feature>
<sequence length="78" mass="9126">FGTLCIRAPHHLPPGRHHDHRDYPEAARSDRRRHRHPVDDEPLPVFRPPDQRRRRGQRVPVSSEVQAAGYGPRHVHLL</sequence>
<feature type="non-terminal residue" evidence="2">
    <location>
        <position position="1"/>
    </location>
</feature>
<accession>A0A381VD20</accession>
<gene>
    <name evidence="2" type="ORF">METZ01_LOCUS90522</name>
</gene>
<feature type="compositionally biased region" description="Basic residues" evidence="1">
    <location>
        <begin position="8"/>
        <end position="19"/>
    </location>
</feature>
<name>A0A381VD20_9ZZZZ</name>
<feature type="non-terminal residue" evidence="2">
    <location>
        <position position="78"/>
    </location>
</feature>
<evidence type="ECO:0000313" key="2">
    <source>
        <dbReference type="EMBL" id="SVA37668.1"/>
    </source>
</evidence>
<evidence type="ECO:0000256" key="1">
    <source>
        <dbReference type="SAM" id="MobiDB-lite"/>
    </source>
</evidence>
<proteinExistence type="predicted"/>
<dbReference type="EMBL" id="UINC01008367">
    <property type="protein sequence ID" value="SVA37668.1"/>
    <property type="molecule type" value="Genomic_DNA"/>
</dbReference>
<protein>
    <submittedName>
        <fullName evidence="2">Uncharacterized protein</fullName>
    </submittedName>
</protein>
<organism evidence="2">
    <name type="scientific">marine metagenome</name>
    <dbReference type="NCBI Taxonomy" id="408172"/>
    <lineage>
        <taxon>unclassified sequences</taxon>
        <taxon>metagenomes</taxon>
        <taxon>ecological metagenomes</taxon>
    </lineage>
</organism>
<dbReference type="AlphaFoldDB" id="A0A381VD20"/>